<evidence type="ECO:0000259" key="1">
    <source>
        <dbReference type="SMART" id="SM00912"/>
    </source>
</evidence>
<dbReference type="RefSeq" id="WP_147576032.1">
    <property type="nucleotide sequence ID" value="NZ_VOWB01000080.1"/>
</dbReference>
<dbReference type="NCBIfam" id="TIGR01901">
    <property type="entry name" value="adhes_NPXG"/>
    <property type="match status" value="1"/>
</dbReference>
<dbReference type="Gene3D" id="2.160.20.10">
    <property type="entry name" value="Single-stranded right-handed beta-helix, Pectin lyase-like"/>
    <property type="match status" value="1"/>
</dbReference>
<organism evidence="2 3">
    <name type="scientific">Campylobacter peloridis</name>
    <dbReference type="NCBI Taxonomy" id="488546"/>
    <lineage>
        <taxon>Bacteria</taxon>
        <taxon>Pseudomonadati</taxon>
        <taxon>Campylobacterota</taxon>
        <taxon>Epsilonproteobacteria</taxon>
        <taxon>Campylobacterales</taxon>
        <taxon>Campylobacteraceae</taxon>
        <taxon>Campylobacter</taxon>
    </lineage>
</organism>
<dbReference type="EMBL" id="VOWB01000080">
    <property type="protein sequence ID" value="TXE78933.1"/>
    <property type="molecule type" value="Genomic_DNA"/>
</dbReference>
<dbReference type="SMART" id="SM00912">
    <property type="entry name" value="Haemagg_act"/>
    <property type="match status" value="1"/>
</dbReference>
<dbReference type="InterPro" id="IPR008638">
    <property type="entry name" value="FhaB/CdiA-like_TPS"/>
</dbReference>
<dbReference type="Pfam" id="PF05860">
    <property type="entry name" value="TPS"/>
    <property type="match status" value="1"/>
</dbReference>
<protein>
    <submittedName>
        <fullName evidence="2">Filamentous hemagglutinin N-terminal domain-containing protein</fullName>
    </submittedName>
</protein>
<dbReference type="InterPro" id="IPR011050">
    <property type="entry name" value="Pectin_lyase_fold/virulence"/>
</dbReference>
<dbReference type="Gene3D" id="2.160.20.110">
    <property type="match status" value="1"/>
</dbReference>
<feature type="non-terminal residue" evidence="2">
    <location>
        <position position="816"/>
    </location>
</feature>
<dbReference type="AlphaFoldDB" id="A0A5C7DMR1"/>
<name>A0A5C7DMR1_9BACT</name>
<dbReference type="SUPFAM" id="SSF51126">
    <property type="entry name" value="Pectin lyase-like"/>
    <property type="match status" value="1"/>
</dbReference>
<dbReference type="Proteomes" id="UP000321310">
    <property type="component" value="Unassembled WGS sequence"/>
</dbReference>
<accession>A0A5C7DMR1</accession>
<dbReference type="InterPro" id="IPR012334">
    <property type="entry name" value="Pectin_lyas_fold"/>
</dbReference>
<evidence type="ECO:0000313" key="3">
    <source>
        <dbReference type="Proteomes" id="UP000321310"/>
    </source>
</evidence>
<comment type="caution">
    <text evidence="2">The sequence shown here is derived from an EMBL/GenBank/DDBJ whole genome shotgun (WGS) entry which is preliminary data.</text>
</comment>
<sequence>MAVFSPRWWGWGSNNFDLTPSKKLTNHILLSSIVASLLFSPAFALPSGGKFTHGTSGTININGNTMDITGTTPNKNHVIQWGGGFSINQGEKVNFTTSKHNYLNIAHGTNKSTIAGILNAKDNNVFLINPNGVIITKTGNINANRFVASTSSMSNEDMWKFASMKTFNDGLAFSPVFKANKLGNVVNMGNINAKNVTLQGNKIVLEVGFDENSKFNKITTDSLNLKSNEVYVDIGTIQAQKTNITTNKGSAYLSATGYYYNPFSYKTFDKYKNKNNNFKVYKYVSIGSDRDWWHFAKGWNEDNQDYKNIASEYKLTNDIDFKANCKNGKCTGQNYANYWVDLNGDGIKQSNEFTNMMVGSDYINSFTKNFDGQGYTLKNINILPLQDIDLIFVGIFSGAKNATFKNINIDYMGGGIKIKDNIFIAVVGGFVGYANNTTFTNISLNNIGNISFDSDYHKIVGGFAGVVDGTFSNILLNNINTISLNGHDAEVGGFAGIASGTFSNISLNNIGNISVNDSTASAGGFAGEASGTFSNISLNNIGDISVNTNGSTASAGGFAGTAKGTFSNISLNNIGDISVSADNNAFVGGFVGSADEGAYSNISLNNIGDISANTNYTYINDRGAYAGGFAGYIDRYEPFKFKNIYMFFDKDSKISATSTSNEDHIGKFYGKLDLYNGSSISYENIHIYHHENDFKDIMTAINTYQTTTHIYNDVNKDKNYQEFIKQENTIAKPMLPIMPPPSKPDNISKPSLPNITSIINEKPTLSKDDLISNAVWNDYIIKDIDKIKYTINIRLLDKLLKEYKTLANKTEDEQVK</sequence>
<feature type="domain" description="Filamentous haemagglutinin FhaB/tRNA nuclease CdiA-like TPS" evidence="1">
    <location>
        <begin position="42"/>
        <end position="157"/>
    </location>
</feature>
<gene>
    <name evidence="2" type="ORF">FPD46_07825</name>
</gene>
<proteinExistence type="predicted"/>
<reference evidence="2 3" key="1">
    <citation type="submission" date="2019-07" db="EMBL/GenBank/DDBJ databases">
        <title>Rapid identification of Enteric Bacteria from Whole Genome Sequences (WGS) using Average Nucleotide Identity (ANI).</title>
        <authorList>
            <person name="Lane C."/>
        </authorList>
    </citation>
    <scope>NUCLEOTIDE SEQUENCE [LARGE SCALE GENOMIC DNA]</scope>
    <source>
        <strain evidence="2 3">2016D-0250</strain>
    </source>
</reference>
<evidence type="ECO:0000313" key="2">
    <source>
        <dbReference type="EMBL" id="TXE78933.1"/>
    </source>
</evidence>